<feature type="region of interest" description="Disordered" evidence="6">
    <location>
        <begin position="1"/>
        <end position="22"/>
    </location>
</feature>
<dbReference type="SUPFAM" id="SSF55920">
    <property type="entry name" value="Creatinase/aminopeptidase"/>
    <property type="match status" value="1"/>
</dbReference>
<dbReference type="EMBL" id="JANIIK010000116">
    <property type="protein sequence ID" value="KAJ3587496.1"/>
    <property type="molecule type" value="Genomic_DNA"/>
</dbReference>
<dbReference type="InterPro" id="IPR001452">
    <property type="entry name" value="SH3_domain"/>
</dbReference>
<dbReference type="InterPro" id="IPR036005">
    <property type="entry name" value="Creatinase/aminopeptidase-like"/>
</dbReference>
<gene>
    <name evidence="8" type="ORF">NHX12_011093</name>
</gene>
<feature type="compositionally biased region" description="Basic and acidic residues" evidence="6">
    <location>
        <begin position="1093"/>
        <end position="1102"/>
    </location>
</feature>
<keyword evidence="3" id="KW-0479">Metal-binding</keyword>
<evidence type="ECO:0000256" key="2">
    <source>
        <dbReference type="ARBA" id="ARBA00022443"/>
    </source>
</evidence>
<dbReference type="FunFam" id="3.40.350.10:FF:000003">
    <property type="entry name" value="Xaa-pro aminopeptidase P"/>
    <property type="match status" value="1"/>
</dbReference>
<dbReference type="CDD" id="cd01085">
    <property type="entry name" value="APP"/>
    <property type="match status" value="1"/>
</dbReference>
<dbReference type="PANTHER" id="PTHR43763:SF4">
    <property type="entry name" value="XAA-PRO AMINOPEPTIDASE 2"/>
    <property type="match status" value="1"/>
</dbReference>
<dbReference type="InterPro" id="IPR033740">
    <property type="entry name" value="Pept_M24B"/>
</dbReference>
<feature type="compositionally biased region" description="Basic and acidic residues" evidence="6">
    <location>
        <begin position="1046"/>
        <end position="1061"/>
    </location>
</feature>
<dbReference type="InterPro" id="IPR029149">
    <property type="entry name" value="Creatin/AminoP/Spt16_N"/>
</dbReference>
<accession>A0A9Q0DFP0</accession>
<dbReference type="Pfam" id="PF07647">
    <property type="entry name" value="SAM_2"/>
    <property type="match status" value="1"/>
</dbReference>
<dbReference type="Pfam" id="PF16189">
    <property type="entry name" value="Creatinase_N_2"/>
    <property type="match status" value="1"/>
</dbReference>
<evidence type="ECO:0000259" key="7">
    <source>
        <dbReference type="PROSITE" id="PS50002"/>
    </source>
</evidence>
<feature type="compositionally biased region" description="Acidic residues" evidence="6">
    <location>
        <begin position="1062"/>
        <end position="1075"/>
    </location>
</feature>
<evidence type="ECO:0000256" key="4">
    <source>
        <dbReference type="ARBA" id="ARBA00022801"/>
    </source>
</evidence>
<dbReference type="PANTHER" id="PTHR43763">
    <property type="entry name" value="XAA-PRO AMINOPEPTIDASE 1"/>
    <property type="match status" value="1"/>
</dbReference>
<dbReference type="SMART" id="SM00326">
    <property type="entry name" value="SH3"/>
    <property type="match status" value="1"/>
</dbReference>
<keyword evidence="4" id="KW-0378">Hydrolase</keyword>
<dbReference type="FunFam" id="3.90.230.10:FF:000009">
    <property type="entry name" value="xaa-Pro aminopeptidase 2"/>
    <property type="match status" value="1"/>
</dbReference>
<dbReference type="InterPro" id="IPR021090">
    <property type="entry name" value="SPIDER"/>
</dbReference>
<evidence type="ECO:0000256" key="5">
    <source>
        <dbReference type="PROSITE-ProRule" id="PRU00192"/>
    </source>
</evidence>
<keyword evidence="9" id="KW-1185">Reference proteome</keyword>
<feature type="region of interest" description="Disordered" evidence="6">
    <location>
        <begin position="817"/>
        <end position="845"/>
    </location>
</feature>
<evidence type="ECO:0000256" key="1">
    <source>
        <dbReference type="ARBA" id="ARBA00008766"/>
    </source>
</evidence>
<dbReference type="GO" id="GO:0070006">
    <property type="term" value="F:metalloaminopeptidase activity"/>
    <property type="evidence" value="ECO:0007669"/>
    <property type="project" value="InterPro"/>
</dbReference>
<dbReference type="InterPro" id="IPR050422">
    <property type="entry name" value="X-Pro_aminopeptidase_P"/>
</dbReference>
<dbReference type="OrthoDB" id="9995434at2759"/>
<comment type="similarity">
    <text evidence="1">Belongs to the peptidase M24B family.</text>
</comment>
<comment type="caution">
    <text evidence="8">The sequence shown here is derived from an EMBL/GenBank/DDBJ whole genome shotgun (WGS) entry which is preliminary data.</text>
</comment>
<dbReference type="Gene3D" id="3.90.230.10">
    <property type="entry name" value="Creatinase/methionine aminopeptidase superfamily"/>
    <property type="match status" value="1"/>
</dbReference>
<dbReference type="Gene3D" id="1.10.150.50">
    <property type="entry name" value="Transcription Factor, Ets-1"/>
    <property type="match status" value="1"/>
</dbReference>
<feature type="region of interest" description="Disordered" evidence="6">
    <location>
        <begin position="695"/>
        <end position="717"/>
    </location>
</feature>
<reference evidence="8" key="1">
    <citation type="submission" date="2022-07" db="EMBL/GenBank/DDBJ databases">
        <title>Chromosome-level genome of Muraenolepis orangiensis.</title>
        <authorList>
            <person name="Kim J."/>
        </authorList>
    </citation>
    <scope>NUCLEOTIDE SEQUENCE</scope>
    <source>
        <strain evidence="8">KU_S4_2022</strain>
        <tissue evidence="8">Muscle</tissue>
    </source>
</reference>
<evidence type="ECO:0000256" key="6">
    <source>
        <dbReference type="SAM" id="MobiDB-lite"/>
    </source>
</evidence>
<organism evidence="8 9">
    <name type="scientific">Muraenolepis orangiensis</name>
    <name type="common">Patagonian moray cod</name>
    <dbReference type="NCBI Taxonomy" id="630683"/>
    <lineage>
        <taxon>Eukaryota</taxon>
        <taxon>Metazoa</taxon>
        <taxon>Chordata</taxon>
        <taxon>Craniata</taxon>
        <taxon>Vertebrata</taxon>
        <taxon>Euteleostomi</taxon>
        <taxon>Actinopterygii</taxon>
        <taxon>Neopterygii</taxon>
        <taxon>Teleostei</taxon>
        <taxon>Neoteleostei</taxon>
        <taxon>Acanthomorphata</taxon>
        <taxon>Zeiogadaria</taxon>
        <taxon>Gadariae</taxon>
        <taxon>Gadiformes</taxon>
        <taxon>Muraenolepidoidei</taxon>
        <taxon>Muraenolepididae</taxon>
        <taxon>Muraenolepis</taxon>
    </lineage>
</organism>
<evidence type="ECO:0000313" key="9">
    <source>
        <dbReference type="Proteomes" id="UP001148018"/>
    </source>
</evidence>
<name>A0A9Q0DFP0_9TELE</name>
<dbReference type="InterPro" id="IPR000994">
    <property type="entry name" value="Pept_M24"/>
</dbReference>
<dbReference type="Pfam" id="PF07653">
    <property type="entry name" value="SH3_2"/>
    <property type="match status" value="1"/>
</dbReference>
<dbReference type="Proteomes" id="UP001148018">
    <property type="component" value="Unassembled WGS sequence"/>
</dbReference>
<sequence length="1102" mass="123565">MPYSPTAIPPPVAQRRTAPPNKQRTVYGCSGYFAATHSEDSPVTDRLCQDVFRWLAVGLRPGSSGRGTPSTLTFSTVRLDTIESVTSCFRVSGNSVAALTEGSTERDCSKSPPYLPVTVVNTTLRLQALRAALVPHDVVAYIVPAEDAHLSEYTAPRDARIAFMTGFTGSAGTTVVTATKAVLWTDSRYWVQAERQMDCNWKLERESSIGKICDWLLAEFPEGGKIGFDPFVFSLKTHEYYNVNLLPGSLLLTSIPDNLVDGVWTDRPPVPAYNLTRRTWQMKVESIRREMADYPYKPTALLLSALDETAWLFNLRGNDIPHNPFFYSYTLLTMQEIWQRVSEDLKAYLNSSCVGSLCVQLRNYDTVRPNLQDYVSKAGVRVWVGTEYTNYALYEVIAAQAVKDETEQRILRNAHVRDAVAVMQLLMWLETAVPKGKETELSAAHYVNECRSKQKDSRGPSFETISASGPNAALAHYSPTNETDRKLTVNEMYLVDSGGQYLDGTTDITRTVHWGTPTAMQREAFTRVLMGNIEISRTVFPSGTKGLNMEMLARRALWEVGLNYGHGTGHGIGNYFGVHEWPVGFGSNNIRFKEGMFTSIEPGYYKDDDFGIRIEDIAVTVPAHTKYGQDYLTFDTVSLVPYDRKLIDTTLLSEEQIQWLNRYYGTIRERMGPELDSQGLGREKEWMLRNTQPPGKMLRRKVSSASEKDTGQVAKRKLTLQRSSSFKDFMKPKPMSPVAAEELFWEEGLHASVDETGKSGGKQNKSWRNVISRTMTRKTSKMVQKALAEERAESCDDSSISPVSDWLPDLSAVGKRTSVCSSGSEDTATGPPSRQISGSDRQSLDSGYCQRDSMRLEEQGVSYMGPFCGRALVHTDFTPSPYDTESLKLQKGDIIHVIEKPPMGIWLGKLNSKMGSFKFIYVNVLPEESPPVRRKRTRGKAGQAKHQLLEDVLDSIGLSEMSSLLSMHGLQEIEDFRGLKECHLNELNITDPEKRSKILNAVELLKESEGESDSEEEKKEEDTTQSDDKETRDSGCFESSENLATGREEPKTEAAVLHEEKEEQAEPGEETEQSDPTEQLDRVQQKLQNLTVHAEEKKDHLQ</sequence>
<dbReference type="InterPro" id="IPR032416">
    <property type="entry name" value="Peptidase_M24_C"/>
</dbReference>
<dbReference type="Pfam" id="PF00557">
    <property type="entry name" value="Peptidase_M24"/>
    <property type="match status" value="1"/>
</dbReference>
<dbReference type="GO" id="GO:0046872">
    <property type="term" value="F:metal ion binding"/>
    <property type="evidence" value="ECO:0007669"/>
    <property type="project" value="UniProtKB-KW"/>
</dbReference>
<protein>
    <recommendedName>
        <fullName evidence="7">SH3 domain-containing protein</fullName>
    </recommendedName>
</protein>
<dbReference type="SUPFAM" id="SSF47769">
    <property type="entry name" value="SAM/Pointed domain"/>
    <property type="match status" value="1"/>
</dbReference>
<feature type="region of interest" description="Disordered" evidence="6">
    <location>
        <begin position="1005"/>
        <end position="1102"/>
    </location>
</feature>
<keyword evidence="2 5" id="KW-0728">SH3 domain</keyword>
<dbReference type="InterPro" id="IPR000587">
    <property type="entry name" value="Creatinase_N"/>
</dbReference>
<dbReference type="Pfam" id="PF16188">
    <property type="entry name" value="Peptidase_M24_C"/>
    <property type="match status" value="1"/>
</dbReference>
<feature type="domain" description="SH3" evidence="7">
    <location>
        <begin position="866"/>
        <end position="927"/>
    </location>
</feature>
<dbReference type="SUPFAM" id="SSF53092">
    <property type="entry name" value="Creatinase/prolidase N-terminal domain"/>
    <property type="match status" value="1"/>
</dbReference>
<dbReference type="Gene3D" id="3.40.350.10">
    <property type="entry name" value="Creatinase/prolidase N-terminal domain"/>
    <property type="match status" value="2"/>
</dbReference>
<dbReference type="SUPFAM" id="SSF50044">
    <property type="entry name" value="SH3-domain"/>
    <property type="match status" value="1"/>
</dbReference>
<dbReference type="Pfam" id="PF12485">
    <property type="entry name" value="SPIDER"/>
    <property type="match status" value="1"/>
</dbReference>
<evidence type="ECO:0000313" key="8">
    <source>
        <dbReference type="EMBL" id="KAJ3587496.1"/>
    </source>
</evidence>
<dbReference type="PROSITE" id="PS50002">
    <property type="entry name" value="SH3"/>
    <property type="match status" value="1"/>
</dbReference>
<dbReference type="AlphaFoldDB" id="A0A9Q0DFP0"/>
<feature type="compositionally biased region" description="Basic and acidic residues" evidence="6">
    <location>
        <begin position="1016"/>
        <end position="1035"/>
    </location>
</feature>
<dbReference type="Gene3D" id="2.30.30.40">
    <property type="entry name" value="SH3 Domains"/>
    <property type="match status" value="1"/>
</dbReference>
<dbReference type="InterPro" id="IPR001660">
    <property type="entry name" value="SAM"/>
</dbReference>
<dbReference type="Pfam" id="PF01321">
    <property type="entry name" value="Creatinase_N"/>
    <property type="match status" value="1"/>
</dbReference>
<dbReference type="InterPro" id="IPR036028">
    <property type="entry name" value="SH3-like_dom_sf"/>
</dbReference>
<dbReference type="InterPro" id="IPR013761">
    <property type="entry name" value="SAM/pointed_sf"/>
</dbReference>
<feature type="compositionally biased region" description="Polar residues" evidence="6">
    <location>
        <begin position="818"/>
        <end position="845"/>
    </location>
</feature>
<proteinExistence type="inferred from homology"/>
<evidence type="ECO:0000256" key="3">
    <source>
        <dbReference type="ARBA" id="ARBA00022723"/>
    </source>
</evidence>